<dbReference type="PROSITE" id="PS51480">
    <property type="entry name" value="DHAL"/>
    <property type="match status" value="1"/>
</dbReference>
<dbReference type="InterPro" id="IPR019986">
    <property type="entry name" value="YloV-like"/>
</dbReference>
<dbReference type="Pfam" id="PF02734">
    <property type="entry name" value="Dak2"/>
    <property type="match status" value="1"/>
</dbReference>
<gene>
    <name evidence="2" type="ORF">SDC9_43982</name>
</gene>
<dbReference type="SMART" id="SM01120">
    <property type="entry name" value="Dak2"/>
    <property type="match status" value="1"/>
</dbReference>
<organism evidence="2">
    <name type="scientific">bioreactor metagenome</name>
    <dbReference type="NCBI Taxonomy" id="1076179"/>
    <lineage>
        <taxon>unclassified sequences</taxon>
        <taxon>metagenomes</taxon>
        <taxon>ecological metagenomes</taxon>
    </lineage>
</organism>
<dbReference type="PANTHER" id="PTHR33434:SF4">
    <property type="entry name" value="PHOSPHATASE PROTEIN"/>
    <property type="match status" value="1"/>
</dbReference>
<name>A0A644W2G9_9ZZZZ</name>
<dbReference type="SMART" id="SM01121">
    <property type="entry name" value="Dak1_2"/>
    <property type="match status" value="1"/>
</dbReference>
<evidence type="ECO:0000259" key="1">
    <source>
        <dbReference type="PROSITE" id="PS51480"/>
    </source>
</evidence>
<reference evidence="2" key="1">
    <citation type="submission" date="2019-08" db="EMBL/GenBank/DDBJ databases">
        <authorList>
            <person name="Kucharzyk K."/>
            <person name="Murdoch R.W."/>
            <person name="Higgins S."/>
            <person name="Loffler F."/>
        </authorList>
    </citation>
    <scope>NUCLEOTIDE SEQUENCE</scope>
</reference>
<dbReference type="InterPro" id="IPR048394">
    <property type="entry name" value="FakA-like_M"/>
</dbReference>
<dbReference type="Pfam" id="PF13684">
    <property type="entry name" value="FakA-like_C"/>
    <property type="match status" value="1"/>
</dbReference>
<sequence length="547" mass="58835">MRQTVDGGLLAQMIIHAAASINIQKQQINELNVFPVPDGDTGTNMSLTIGAAAAELKKGKNYTVGEVAAVNASALLRGARGNSGVILSLLFRGFAKSLKNNDEMNGGDFAIALDFGVATAYKAVMKPAEGTILTVSRLCARRAAESARENPALEYVLEESIKEGHLALANTVEQNPVLKKAGVVDAGGMGFLVILQGMLDEIRGVPIPEEEESAGGTKEKANFSDFSDEDITFSYCTEFICSKNGRKKDTEALRGFLNALGDSLVVVDDDEIIKVHVHTDHPGRVLEEAIHYGTLLTVKIENMREQHTEIIAEAAKEEEKGRYIAPPEKKLGFVAVCAGSGLEAVFRDLGADGIISGGQTMNPSTEDILREIDRTPASTVFVLPNNKNIIMAAQQCVPLSEEKRVIVLPTATVPQGISAMLALDPDASEEENTEAMTNAIGNVKTAEITYAARDSEFDGIDIHQGDYLALVEHQLFGTDRSIETLLDRLAHDDSMQKAEFITVFYGKDVTEEEAQKAQACFAAACPGAEVTLLCGGQPVYYYMISAE</sequence>
<feature type="domain" description="DhaL" evidence="1">
    <location>
        <begin position="8"/>
        <end position="200"/>
    </location>
</feature>
<dbReference type="InterPro" id="IPR050270">
    <property type="entry name" value="DegV_domain_contain"/>
</dbReference>
<dbReference type="Gene3D" id="1.25.40.340">
    <property type="match status" value="1"/>
</dbReference>
<dbReference type="InterPro" id="IPR036117">
    <property type="entry name" value="DhaL_dom_sf"/>
</dbReference>
<dbReference type="GO" id="GO:0004371">
    <property type="term" value="F:glycerone kinase activity"/>
    <property type="evidence" value="ECO:0007669"/>
    <property type="project" value="InterPro"/>
</dbReference>
<dbReference type="NCBIfam" id="TIGR03599">
    <property type="entry name" value="YloV"/>
    <property type="match status" value="1"/>
</dbReference>
<dbReference type="Pfam" id="PF21645">
    <property type="entry name" value="FakA-like_M"/>
    <property type="match status" value="1"/>
</dbReference>
<dbReference type="PANTHER" id="PTHR33434">
    <property type="entry name" value="DEGV DOMAIN-CONTAINING PROTEIN DR_1986-RELATED"/>
    <property type="match status" value="1"/>
</dbReference>
<evidence type="ECO:0000313" key="2">
    <source>
        <dbReference type="EMBL" id="MPL97787.1"/>
    </source>
</evidence>
<proteinExistence type="predicted"/>
<dbReference type="InterPro" id="IPR004007">
    <property type="entry name" value="DhaL_dom"/>
</dbReference>
<comment type="caution">
    <text evidence="2">The sequence shown here is derived from an EMBL/GenBank/DDBJ whole genome shotgun (WGS) entry which is preliminary data.</text>
</comment>
<protein>
    <recommendedName>
        <fullName evidence="1">DhaL domain-containing protein</fullName>
    </recommendedName>
</protein>
<accession>A0A644W2G9</accession>
<dbReference type="InterPro" id="IPR033470">
    <property type="entry name" value="FakA-like_C"/>
</dbReference>
<dbReference type="AlphaFoldDB" id="A0A644W2G9"/>
<dbReference type="GO" id="GO:0006071">
    <property type="term" value="P:glycerol metabolic process"/>
    <property type="evidence" value="ECO:0007669"/>
    <property type="project" value="InterPro"/>
</dbReference>
<dbReference type="EMBL" id="VSSQ01000574">
    <property type="protein sequence ID" value="MPL97787.1"/>
    <property type="molecule type" value="Genomic_DNA"/>
</dbReference>
<dbReference type="SUPFAM" id="SSF101473">
    <property type="entry name" value="DhaL-like"/>
    <property type="match status" value="1"/>
</dbReference>